<keyword evidence="1" id="KW-0479">Metal-binding</keyword>
<evidence type="ECO:0000259" key="3">
    <source>
        <dbReference type="PROSITE" id="PS50158"/>
    </source>
</evidence>
<dbReference type="SMART" id="SM00343">
    <property type="entry name" value="ZnF_C2HC"/>
    <property type="match status" value="1"/>
</dbReference>
<dbReference type="Pfam" id="PF22936">
    <property type="entry name" value="Pol_BBD"/>
    <property type="match status" value="1"/>
</dbReference>
<reference evidence="4" key="1">
    <citation type="submission" date="2024-02" db="EMBL/GenBank/DDBJ databases">
        <authorList>
            <consortium name="ELIXIR-Norway"/>
            <consortium name="Elixir Norway"/>
        </authorList>
    </citation>
    <scope>NUCLEOTIDE SEQUENCE</scope>
</reference>
<name>A0ABP0UPX8_9BRYO</name>
<organism evidence="4 5">
    <name type="scientific">Sphagnum troendelagicum</name>
    <dbReference type="NCBI Taxonomy" id="128251"/>
    <lineage>
        <taxon>Eukaryota</taxon>
        <taxon>Viridiplantae</taxon>
        <taxon>Streptophyta</taxon>
        <taxon>Embryophyta</taxon>
        <taxon>Bryophyta</taxon>
        <taxon>Sphagnophytina</taxon>
        <taxon>Sphagnopsida</taxon>
        <taxon>Sphagnales</taxon>
        <taxon>Sphagnaceae</taxon>
        <taxon>Sphagnum</taxon>
    </lineage>
</organism>
<dbReference type="EMBL" id="OZ019897">
    <property type="protein sequence ID" value="CAK9227116.1"/>
    <property type="molecule type" value="Genomic_DNA"/>
</dbReference>
<protein>
    <recommendedName>
        <fullName evidence="3">CCHC-type domain-containing protein</fullName>
    </recommendedName>
</protein>
<evidence type="ECO:0000313" key="4">
    <source>
        <dbReference type="EMBL" id="CAK9227116.1"/>
    </source>
</evidence>
<keyword evidence="1" id="KW-0862">Zinc</keyword>
<feature type="compositionally biased region" description="Low complexity" evidence="2">
    <location>
        <begin position="157"/>
        <end position="171"/>
    </location>
</feature>
<dbReference type="PROSITE" id="PS50158">
    <property type="entry name" value="ZF_CCHC"/>
    <property type="match status" value="1"/>
</dbReference>
<dbReference type="SUPFAM" id="SSF57756">
    <property type="entry name" value="Retrovirus zinc finger-like domains"/>
    <property type="match status" value="1"/>
</dbReference>
<evidence type="ECO:0000313" key="5">
    <source>
        <dbReference type="Proteomes" id="UP001497512"/>
    </source>
</evidence>
<evidence type="ECO:0000256" key="2">
    <source>
        <dbReference type="SAM" id="MobiDB-lite"/>
    </source>
</evidence>
<dbReference type="Gene3D" id="4.10.60.10">
    <property type="entry name" value="Zinc finger, CCHC-type"/>
    <property type="match status" value="1"/>
</dbReference>
<keyword evidence="1" id="KW-0863">Zinc-finger</keyword>
<feature type="domain" description="CCHC-type" evidence="3">
    <location>
        <begin position="141"/>
        <end position="156"/>
    </location>
</feature>
<feature type="region of interest" description="Disordered" evidence="2">
    <location>
        <begin position="67"/>
        <end position="171"/>
    </location>
</feature>
<dbReference type="Proteomes" id="UP001497512">
    <property type="component" value="Chromosome 5"/>
</dbReference>
<dbReference type="InterPro" id="IPR036875">
    <property type="entry name" value="Znf_CCHC_sf"/>
</dbReference>
<proteinExistence type="predicted"/>
<gene>
    <name evidence="4" type="ORF">CSSPTR1EN2_LOCUS18578</name>
</gene>
<dbReference type="Pfam" id="PF00098">
    <property type="entry name" value="zf-CCHC"/>
    <property type="match status" value="1"/>
</dbReference>
<sequence>MTFEQEWFTTYERISPRRVFMGDDTVLEAIGKGSIKATLQVGGQLTHITITQVLHAITKVENFSDVGRSDKSGFKKDNKFLHKKPRHEGEWNRGQGSPTKDKPKPFQGSGFKPKGNFVKKGAPFKGSQNKGNSGDKPKGACFNCNEVGHYSKDCPKSKSGVGSSKGLLTTS</sequence>
<evidence type="ECO:0000256" key="1">
    <source>
        <dbReference type="PROSITE-ProRule" id="PRU00047"/>
    </source>
</evidence>
<dbReference type="InterPro" id="IPR001878">
    <property type="entry name" value="Znf_CCHC"/>
</dbReference>
<feature type="compositionally biased region" description="Basic and acidic residues" evidence="2">
    <location>
        <begin position="67"/>
        <end position="80"/>
    </location>
</feature>
<dbReference type="InterPro" id="IPR054722">
    <property type="entry name" value="PolX-like_BBD"/>
</dbReference>
<keyword evidence="5" id="KW-1185">Reference proteome</keyword>
<accession>A0ABP0UPX8</accession>